<organism evidence="3 4">
    <name type="scientific">Sorangium cellulosum</name>
    <name type="common">Polyangium cellulosum</name>
    <dbReference type="NCBI Taxonomy" id="56"/>
    <lineage>
        <taxon>Bacteria</taxon>
        <taxon>Pseudomonadati</taxon>
        <taxon>Myxococcota</taxon>
        <taxon>Polyangia</taxon>
        <taxon>Polyangiales</taxon>
        <taxon>Polyangiaceae</taxon>
        <taxon>Sorangium</taxon>
    </lineage>
</organism>
<dbReference type="InterPro" id="IPR026869">
    <property type="entry name" value="EgtC-like"/>
</dbReference>
<dbReference type="Proteomes" id="UP000238348">
    <property type="component" value="Chromosome"/>
</dbReference>
<evidence type="ECO:0000259" key="2">
    <source>
        <dbReference type="PROSITE" id="PS51278"/>
    </source>
</evidence>
<dbReference type="RefSeq" id="WP_104979118.1">
    <property type="nucleotide sequence ID" value="NZ_CP012673.1"/>
</dbReference>
<dbReference type="InterPro" id="IPR017932">
    <property type="entry name" value="GATase_2_dom"/>
</dbReference>
<dbReference type="SUPFAM" id="SSF56235">
    <property type="entry name" value="N-terminal nucleophile aminohydrolases (Ntn hydrolases)"/>
    <property type="match status" value="1"/>
</dbReference>
<dbReference type="PROSITE" id="PS51278">
    <property type="entry name" value="GATASE_TYPE_2"/>
    <property type="match status" value="1"/>
</dbReference>
<dbReference type="Pfam" id="PF13230">
    <property type="entry name" value="GATase_4"/>
    <property type="match status" value="1"/>
</dbReference>
<sequence>MCELLGMVSNVPTDIVFSFTGLALRGGQTGPHADGWGVSMYDGLFARTFLEPHPAYSSPLARFIRENPIHTALAIAHVRKMTRGGAALKNTHPFMRVLHRRHIVFAHNGTLPNVRDRKLRFETPIGDTDSEHAFCVILEELRAAYGSQYPTDAHELGRTLFELGNELGSDGVFNFLFADGEHLFARCGDHLSCIVRHAPFGEATLVDADVKVNFNDVHGLGPDARMAVVATEPLTRDELWSKATPGTLWVFRAGELLASFPEEAPGPASHG</sequence>
<evidence type="ECO:0000313" key="3">
    <source>
        <dbReference type="EMBL" id="AUX41182.1"/>
    </source>
</evidence>
<protein>
    <submittedName>
        <fullName evidence="3">Glutamine amidotransferase</fullName>
    </submittedName>
</protein>
<name>A0A2L0EPJ0_SORCE</name>
<proteinExistence type="predicted"/>
<dbReference type="AlphaFoldDB" id="A0A2L0EPJ0"/>
<keyword evidence="3" id="KW-0808">Transferase</keyword>
<dbReference type="EMBL" id="CP012673">
    <property type="protein sequence ID" value="AUX41182.1"/>
    <property type="molecule type" value="Genomic_DNA"/>
</dbReference>
<accession>A0A2L0EPJ0</accession>
<dbReference type="GO" id="GO:0016740">
    <property type="term" value="F:transferase activity"/>
    <property type="evidence" value="ECO:0007669"/>
    <property type="project" value="UniProtKB-KW"/>
</dbReference>
<gene>
    <name evidence="3" type="ORF">SOCE26_025920</name>
</gene>
<evidence type="ECO:0000313" key="4">
    <source>
        <dbReference type="Proteomes" id="UP000238348"/>
    </source>
</evidence>
<dbReference type="OrthoDB" id="321954at2"/>
<dbReference type="CDD" id="cd01908">
    <property type="entry name" value="YafJ"/>
    <property type="match status" value="1"/>
</dbReference>
<feature type="domain" description="Glutamine amidotransferase type-2" evidence="2">
    <location>
        <begin position="2"/>
        <end position="271"/>
    </location>
</feature>
<reference evidence="3 4" key="1">
    <citation type="submission" date="2015-09" db="EMBL/GenBank/DDBJ databases">
        <title>Sorangium comparison.</title>
        <authorList>
            <person name="Zaburannyi N."/>
            <person name="Bunk B."/>
            <person name="Overmann J."/>
            <person name="Mueller R."/>
        </authorList>
    </citation>
    <scope>NUCLEOTIDE SEQUENCE [LARGE SCALE GENOMIC DNA]</scope>
    <source>
        <strain evidence="3 4">So ce26</strain>
    </source>
</reference>
<dbReference type="InterPro" id="IPR029055">
    <property type="entry name" value="Ntn_hydrolases_N"/>
</dbReference>
<dbReference type="PANTHER" id="PTHR42824">
    <property type="entry name" value="GLUTAMINE AMIDOTRANSFERASE"/>
    <property type="match status" value="1"/>
</dbReference>
<evidence type="ECO:0000256" key="1">
    <source>
        <dbReference type="ARBA" id="ARBA00022962"/>
    </source>
</evidence>
<dbReference type="PANTHER" id="PTHR42824:SF1">
    <property type="entry name" value="GLUTAMINE AMIDOTRANSFERASE YAFJ-RELATED"/>
    <property type="match status" value="1"/>
</dbReference>
<dbReference type="Gene3D" id="3.60.20.10">
    <property type="entry name" value="Glutamine Phosphoribosylpyrophosphate, subunit 1, domain 1"/>
    <property type="match status" value="1"/>
</dbReference>
<keyword evidence="1 3" id="KW-0315">Glutamine amidotransferase</keyword>